<dbReference type="InterPro" id="IPR000090">
    <property type="entry name" value="Flg_Motor_Flig"/>
</dbReference>
<evidence type="ECO:0000259" key="11">
    <source>
        <dbReference type="Pfam" id="PF01706"/>
    </source>
</evidence>
<dbReference type="KEGG" id="acz:Acaty_c1254"/>
<evidence type="ECO:0000256" key="1">
    <source>
        <dbReference type="ARBA" id="ARBA00004117"/>
    </source>
</evidence>
<evidence type="ECO:0000313" key="14">
    <source>
        <dbReference type="EMBL" id="AIA55122.1"/>
    </source>
</evidence>
<dbReference type="Proteomes" id="UP000005522">
    <property type="component" value="Chromosome"/>
</dbReference>
<dbReference type="Pfam" id="PF14841">
    <property type="entry name" value="FliG_M"/>
    <property type="match status" value="1"/>
</dbReference>
<proteinExistence type="inferred from homology"/>
<evidence type="ECO:0000259" key="12">
    <source>
        <dbReference type="Pfam" id="PF14841"/>
    </source>
</evidence>
<dbReference type="InterPro" id="IPR023087">
    <property type="entry name" value="Flg_Motor_Flig_C"/>
</dbReference>
<dbReference type="InterPro" id="IPR032779">
    <property type="entry name" value="FliG_M"/>
</dbReference>
<dbReference type="InterPro" id="IPR011002">
    <property type="entry name" value="FliG_a-hlx"/>
</dbReference>
<keyword evidence="9" id="KW-0975">Bacterial flagellum</keyword>
<evidence type="ECO:0000256" key="3">
    <source>
        <dbReference type="ARBA" id="ARBA00010299"/>
    </source>
</evidence>
<dbReference type="GO" id="GO:0009425">
    <property type="term" value="C:bacterial-type flagellum basal body"/>
    <property type="evidence" value="ECO:0007669"/>
    <property type="project" value="UniProtKB-SubCell"/>
</dbReference>
<protein>
    <recommendedName>
        <fullName evidence="4">Flagellar motor switch protein FliG</fullName>
    </recommendedName>
</protein>
<evidence type="ECO:0000256" key="5">
    <source>
        <dbReference type="ARBA" id="ARBA00022475"/>
    </source>
</evidence>
<comment type="function">
    <text evidence="10">FliG is one of three proteins (FliG, FliN, FliM) that forms the rotor-mounted switch complex (C ring), located at the base of the basal body. This complex interacts with the CheY and CheZ chemotaxis proteins, in addition to contacting components of the motor that determine the direction of flagellar rotation.</text>
</comment>
<keyword evidence="14" id="KW-0966">Cell projection</keyword>
<keyword evidence="6" id="KW-0145">Chemotaxis</keyword>
<dbReference type="RefSeq" id="WP_004871982.1">
    <property type="nucleotide sequence ID" value="NZ_CP005986.1"/>
</dbReference>
<keyword evidence="14" id="KW-0282">Flagellum</keyword>
<dbReference type="Pfam" id="PF14842">
    <property type="entry name" value="FliG_N"/>
    <property type="match status" value="1"/>
</dbReference>
<keyword evidence="7" id="KW-0283">Flagellar rotation</keyword>
<accession>A0A059ZYX7</accession>
<dbReference type="GeneID" id="92931462"/>
<dbReference type="PRINTS" id="PR00954">
    <property type="entry name" value="FLGMOTORFLIG"/>
</dbReference>
<gene>
    <name evidence="14" type="ORF">Acaty_c1254</name>
</gene>
<reference evidence="14 15" key="1">
    <citation type="journal article" date="2009" name="J. Bacteriol.">
        <title>Draft genome sequence of the extremely acidophilic bacterium Acidithiobacillus caldus ATCC 51756 reveals metabolic versatility in the genus Acidithiobacillus.</title>
        <authorList>
            <person name="Valdes J."/>
            <person name="Quatrini R."/>
            <person name="Hallberg K."/>
            <person name="Dopson M."/>
            <person name="Valenzuela P.D."/>
            <person name="Holmes D.S."/>
        </authorList>
    </citation>
    <scope>NUCLEOTIDE SEQUENCE [LARGE SCALE GENOMIC DNA]</scope>
    <source>
        <strain evidence="15">ATCC 51756 / DSM 8584 / KU</strain>
    </source>
</reference>
<dbReference type="EMBL" id="CP005986">
    <property type="protein sequence ID" value="AIA55122.1"/>
    <property type="molecule type" value="Genomic_DNA"/>
</dbReference>
<organism evidence="14 15">
    <name type="scientific">Acidithiobacillus caldus (strain ATCC 51756 / DSM 8584 / KU)</name>
    <dbReference type="NCBI Taxonomy" id="637389"/>
    <lineage>
        <taxon>Bacteria</taxon>
        <taxon>Pseudomonadati</taxon>
        <taxon>Pseudomonadota</taxon>
        <taxon>Acidithiobacillia</taxon>
        <taxon>Acidithiobacillales</taxon>
        <taxon>Acidithiobacillaceae</taxon>
        <taxon>Acidithiobacillus</taxon>
    </lineage>
</organism>
<sequence length="337" mass="36488">MSAEAEELSGIDRSAILLLSLGEDEAAEVMRHLGPREVQKLGAAMARLSHVSTEQAQTVLADFRSRLERQTSLGVGSDQYIRTMLTKALGADKAGTVIDRILHGGEASGLENLKWMDARSIADLIKLEHPQVLAMILAYMEPEQAGEVIHHLPERVVSEAMMRLASLETVQPAAIRELNEILEEQLSGESQSLQVASLGGAKSAADILNRLETSLATSILDKMRESDAELAEKVQEKMFVFDDLIKLDDRSMQILLREVPADGLVTALKGAAPALKEKFFANMSKRAAEMLRDDLEAKGPVRISEVEAAQKAILQVAQRLDAAGQISLGGGSGEAML</sequence>
<feature type="domain" description="Flagellar motor switch protein FliG C-terminal" evidence="11">
    <location>
        <begin position="222"/>
        <end position="328"/>
    </location>
</feature>
<dbReference type="GO" id="GO:0071973">
    <property type="term" value="P:bacterial-type flagellum-dependent cell motility"/>
    <property type="evidence" value="ECO:0007669"/>
    <property type="project" value="InterPro"/>
</dbReference>
<dbReference type="GO" id="GO:0003774">
    <property type="term" value="F:cytoskeletal motor activity"/>
    <property type="evidence" value="ECO:0007669"/>
    <property type="project" value="InterPro"/>
</dbReference>
<dbReference type="eggNOG" id="COG1536">
    <property type="taxonomic scope" value="Bacteria"/>
</dbReference>
<dbReference type="PANTHER" id="PTHR30534:SF0">
    <property type="entry name" value="FLAGELLAR MOTOR SWITCH PROTEIN FLIG"/>
    <property type="match status" value="1"/>
</dbReference>
<comment type="similarity">
    <text evidence="3">Belongs to the FliG family.</text>
</comment>
<dbReference type="SUPFAM" id="SSF48029">
    <property type="entry name" value="FliG"/>
    <property type="match status" value="2"/>
</dbReference>
<name>A0A059ZYX7_ACICK</name>
<dbReference type="FunFam" id="1.10.220.30:FF:000001">
    <property type="entry name" value="Flagellar motor switch protein FliG"/>
    <property type="match status" value="1"/>
</dbReference>
<dbReference type="NCBIfam" id="TIGR00207">
    <property type="entry name" value="fliG"/>
    <property type="match status" value="1"/>
</dbReference>
<feature type="domain" description="Flagellar motor switch protein FliG middle" evidence="12">
    <location>
        <begin position="119"/>
        <end position="190"/>
    </location>
</feature>
<keyword evidence="5" id="KW-1003">Cell membrane</keyword>
<comment type="subcellular location">
    <subcellularLocation>
        <location evidence="1">Bacterial flagellum basal body</location>
    </subcellularLocation>
    <subcellularLocation>
        <location evidence="2">Cell inner membrane</location>
        <topology evidence="2">Peripheral membrane protein</topology>
        <orientation evidence="2">Cytoplasmic side</orientation>
    </subcellularLocation>
</comment>
<dbReference type="Gene3D" id="1.10.220.30">
    <property type="match status" value="3"/>
</dbReference>
<evidence type="ECO:0000256" key="10">
    <source>
        <dbReference type="ARBA" id="ARBA00025598"/>
    </source>
</evidence>
<dbReference type="InterPro" id="IPR028263">
    <property type="entry name" value="FliG_N"/>
</dbReference>
<dbReference type="PANTHER" id="PTHR30534">
    <property type="entry name" value="FLAGELLAR MOTOR SWITCH PROTEIN FLIG"/>
    <property type="match status" value="1"/>
</dbReference>
<evidence type="ECO:0000256" key="2">
    <source>
        <dbReference type="ARBA" id="ARBA00004515"/>
    </source>
</evidence>
<dbReference type="AlphaFoldDB" id="A0A059ZYX7"/>
<evidence type="ECO:0000259" key="13">
    <source>
        <dbReference type="Pfam" id="PF14842"/>
    </source>
</evidence>
<dbReference type="Pfam" id="PF01706">
    <property type="entry name" value="FliG_C"/>
    <property type="match status" value="1"/>
</dbReference>
<evidence type="ECO:0000313" key="15">
    <source>
        <dbReference type="Proteomes" id="UP000005522"/>
    </source>
</evidence>
<keyword evidence="8" id="KW-0472">Membrane</keyword>
<dbReference type="GO" id="GO:0005886">
    <property type="term" value="C:plasma membrane"/>
    <property type="evidence" value="ECO:0007669"/>
    <property type="project" value="UniProtKB-SubCell"/>
</dbReference>
<evidence type="ECO:0000256" key="7">
    <source>
        <dbReference type="ARBA" id="ARBA00022779"/>
    </source>
</evidence>
<feature type="domain" description="Flagellar motor switch protein FliG N-terminal" evidence="13">
    <location>
        <begin position="7"/>
        <end position="107"/>
    </location>
</feature>
<dbReference type="PIRSF" id="PIRSF003161">
    <property type="entry name" value="FliG"/>
    <property type="match status" value="1"/>
</dbReference>
<evidence type="ECO:0000256" key="4">
    <source>
        <dbReference type="ARBA" id="ARBA00021870"/>
    </source>
</evidence>
<dbReference type="HOGENOM" id="CLU_047835_2_0_6"/>
<evidence type="ECO:0000256" key="8">
    <source>
        <dbReference type="ARBA" id="ARBA00023136"/>
    </source>
</evidence>
<evidence type="ECO:0000256" key="9">
    <source>
        <dbReference type="ARBA" id="ARBA00023143"/>
    </source>
</evidence>
<keyword evidence="14" id="KW-0969">Cilium</keyword>
<evidence type="ECO:0000256" key="6">
    <source>
        <dbReference type="ARBA" id="ARBA00022500"/>
    </source>
</evidence>
<dbReference type="GO" id="GO:0006935">
    <property type="term" value="P:chemotaxis"/>
    <property type="evidence" value="ECO:0007669"/>
    <property type="project" value="UniProtKB-KW"/>
</dbReference>